<dbReference type="Proteomes" id="UP000789901">
    <property type="component" value="Unassembled WGS sequence"/>
</dbReference>
<proteinExistence type="predicted"/>
<feature type="non-terminal residue" evidence="1">
    <location>
        <position position="1"/>
    </location>
</feature>
<evidence type="ECO:0000313" key="2">
    <source>
        <dbReference type="Proteomes" id="UP000789901"/>
    </source>
</evidence>
<gene>
    <name evidence="1" type="ORF">GMARGA_LOCUS6620</name>
</gene>
<name>A0ABN7UK61_GIGMA</name>
<accession>A0ABN7UK61</accession>
<reference evidence="1 2" key="1">
    <citation type="submission" date="2021-06" db="EMBL/GenBank/DDBJ databases">
        <authorList>
            <person name="Kallberg Y."/>
            <person name="Tangrot J."/>
            <person name="Rosling A."/>
        </authorList>
    </citation>
    <scope>NUCLEOTIDE SEQUENCE [LARGE SCALE GENOMIC DNA]</scope>
    <source>
        <strain evidence="1 2">120-4 pot B 10/14</strain>
    </source>
</reference>
<sequence length="690" mass="81674">FGDIKNYFTVSDDKFVSMPISEEKDKMKVVIKDDEDLSKIECIKRIKVGIFNFETGKNVSLKLPHSEIIVETLAFLDGNNLDENKLTMISKYPLCRIYIFTREDDEFIHKSTIKVETYDEKIFLSNGKLFIYDENLGSITKWDINTSKFEAYFLFDNSFDVDNMKLSDNGVLLFVYGKKRGDNWYKDPYPCISVYSADHGNKFTTFIIDTVCLIASNIGARLLIVHHKKNEKEKKYQYHLCDPFAPYIPEKREKNYVEANDLFKDFETNSSEIFENKYIIKNDKIVGFKHDGNLVIERLIHDDDNWISYLRNELRDFDRIFISSVSEKIIDLIRLTIDKSKETTDKATAKEETIEEVPTDIDKSKEKTEKATLVIFKDSKYFVTWTLKYETLNLKYEKKTFNERIILTAEIKNDETKTDSIQIAPEAYIKSGNDIKQYVKEFDCLDNDDLVIVTARSVFIWTFNTEDYKIELNYRWENGGNSWDWNEENGKEIINLFYKIDEKYDENNFDIKKLTKKSYFLPPSSYISMIRDNHAFPQSESPKDNKFFFNELIEKHINNKFFLILYGQKLIEDIVKEDKDTWLRKLFDVFHVNELREFISKINSDDWKESTKPILTKIMKVMNDEKQESEADKIQKIYVKQESEANKIQKIYEKQESEADKIQKIQKMLEKVMKKLDIQFSDENDDSIKD</sequence>
<comment type="caution">
    <text evidence="1">The sequence shown here is derived from an EMBL/GenBank/DDBJ whole genome shotgun (WGS) entry which is preliminary data.</text>
</comment>
<protein>
    <submittedName>
        <fullName evidence="1">19910_t:CDS:1</fullName>
    </submittedName>
</protein>
<organism evidence="1 2">
    <name type="scientific">Gigaspora margarita</name>
    <dbReference type="NCBI Taxonomy" id="4874"/>
    <lineage>
        <taxon>Eukaryota</taxon>
        <taxon>Fungi</taxon>
        <taxon>Fungi incertae sedis</taxon>
        <taxon>Mucoromycota</taxon>
        <taxon>Glomeromycotina</taxon>
        <taxon>Glomeromycetes</taxon>
        <taxon>Diversisporales</taxon>
        <taxon>Gigasporaceae</taxon>
        <taxon>Gigaspora</taxon>
    </lineage>
</organism>
<dbReference type="InterPro" id="IPR011044">
    <property type="entry name" value="Quino_amine_DH_bsu"/>
</dbReference>
<keyword evidence="2" id="KW-1185">Reference proteome</keyword>
<dbReference type="EMBL" id="CAJVQB010003039">
    <property type="protein sequence ID" value="CAG8595527.1"/>
    <property type="molecule type" value="Genomic_DNA"/>
</dbReference>
<dbReference type="SUPFAM" id="SSF50969">
    <property type="entry name" value="YVTN repeat-like/Quinoprotein amine dehydrogenase"/>
    <property type="match status" value="1"/>
</dbReference>
<evidence type="ECO:0000313" key="1">
    <source>
        <dbReference type="EMBL" id="CAG8595527.1"/>
    </source>
</evidence>